<dbReference type="Gene3D" id="3.40.50.280">
    <property type="entry name" value="Cobalamin-binding domain"/>
    <property type="match status" value="1"/>
</dbReference>
<feature type="domain" description="B12-binding" evidence="8">
    <location>
        <begin position="34"/>
        <end position="166"/>
    </location>
</feature>
<dbReference type="EMBL" id="BAABJP010000065">
    <property type="protein sequence ID" value="GAA5175485.1"/>
    <property type="molecule type" value="Genomic_DNA"/>
</dbReference>
<evidence type="ECO:0000256" key="2">
    <source>
        <dbReference type="ARBA" id="ARBA00022603"/>
    </source>
</evidence>
<dbReference type="InterPro" id="IPR023404">
    <property type="entry name" value="rSAM_horseshoe"/>
</dbReference>
<evidence type="ECO:0000256" key="4">
    <source>
        <dbReference type="ARBA" id="ARBA00022691"/>
    </source>
</evidence>
<keyword evidence="3" id="KW-0808">Transferase</keyword>
<evidence type="ECO:0000256" key="6">
    <source>
        <dbReference type="ARBA" id="ARBA00023004"/>
    </source>
</evidence>
<dbReference type="InterPro" id="IPR034466">
    <property type="entry name" value="Methyltransferase_Class_B"/>
</dbReference>
<keyword evidence="5" id="KW-0479">Metal-binding</keyword>
<evidence type="ECO:0000256" key="5">
    <source>
        <dbReference type="ARBA" id="ARBA00022723"/>
    </source>
</evidence>
<keyword evidence="6" id="KW-0408">Iron</keyword>
<comment type="cofactor">
    <cofactor evidence="1">
        <name>[4Fe-4S] cluster</name>
        <dbReference type="ChEBI" id="CHEBI:49883"/>
    </cofactor>
</comment>
<dbReference type="InterPro" id="IPR007197">
    <property type="entry name" value="rSAM"/>
</dbReference>
<dbReference type="PANTHER" id="PTHR43409:SF7">
    <property type="entry name" value="BLL1977 PROTEIN"/>
    <property type="match status" value="1"/>
</dbReference>
<feature type="domain" description="Radical SAM core" evidence="9">
    <location>
        <begin position="213"/>
        <end position="441"/>
    </location>
</feature>
<protein>
    <submittedName>
        <fullName evidence="10">Radical SAM protein</fullName>
    </submittedName>
</protein>
<keyword evidence="4" id="KW-0949">S-adenosyl-L-methionine</keyword>
<name>A0ABP9RE56_9PSEU</name>
<evidence type="ECO:0000259" key="8">
    <source>
        <dbReference type="PROSITE" id="PS51332"/>
    </source>
</evidence>
<sequence>MSTEQGSDLITTLIAGLDPARAVDAVFVNAPLRDYARRPRVNDFTLPVLGMAYLATYATARGFNVGVLDAEAYGLAVRDTVALVNQVAPRWVGFNLLAPTYEISAHIAHALAPGINVMLGGHQAKAMPLEILTDPRMRGCAALVLGEAETRVAELLADDNARERLPGVMWLDARTQRPRIGVADASAAAFLAPDVNALPFVDRTFLADDPHFAGGRWEANLVGARGCPYNCSFCGAAVSANPDITIRTRHPDNILAEMTHLRSEGVAAFRFVDDLFLGARRVIEQMMTAFTSEHIGDWAQWDATGRINVLHRATDTTLDTLADNGLREVALGIESGSPRMLDLIDKRIRPDMTRTVVRRLAERGINVKGYFILGLPTETATEIDTTVALVRELWDTTEPLPGRFRASVFEYRPYPGTPDWQRLIATGRYTPVQLLDYQPIDLTSDGLDESMRGRDEFNFSVNLPLADAPLDYIRDQLVALTRDQHARTTVPA</sequence>
<accession>A0ABP9RE56</accession>
<dbReference type="CDD" id="cd01335">
    <property type="entry name" value="Radical_SAM"/>
    <property type="match status" value="1"/>
</dbReference>
<keyword evidence="2" id="KW-0489">Methyltransferase</keyword>
<keyword evidence="7" id="KW-0411">Iron-sulfur</keyword>
<dbReference type="PROSITE" id="PS51332">
    <property type="entry name" value="B12_BINDING"/>
    <property type="match status" value="1"/>
</dbReference>
<evidence type="ECO:0000256" key="1">
    <source>
        <dbReference type="ARBA" id="ARBA00001966"/>
    </source>
</evidence>
<organism evidence="10 11">
    <name type="scientific">Pseudonocardia eucalypti</name>
    <dbReference type="NCBI Taxonomy" id="648755"/>
    <lineage>
        <taxon>Bacteria</taxon>
        <taxon>Bacillati</taxon>
        <taxon>Actinomycetota</taxon>
        <taxon>Actinomycetes</taxon>
        <taxon>Pseudonocardiales</taxon>
        <taxon>Pseudonocardiaceae</taxon>
        <taxon>Pseudonocardia</taxon>
    </lineage>
</organism>
<dbReference type="InterPro" id="IPR006158">
    <property type="entry name" value="Cobalamin-bd"/>
</dbReference>
<dbReference type="SUPFAM" id="SSF102114">
    <property type="entry name" value="Radical SAM enzymes"/>
    <property type="match status" value="1"/>
</dbReference>
<dbReference type="Proteomes" id="UP001428817">
    <property type="component" value="Unassembled WGS sequence"/>
</dbReference>
<evidence type="ECO:0000313" key="11">
    <source>
        <dbReference type="Proteomes" id="UP001428817"/>
    </source>
</evidence>
<comment type="caution">
    <text evidence="10">The sequence shown here is derived from an EMBL/GenBank/DDBJ whole genome shotgun (WGS) entry which is preliminary data.</text>
</comment>
<evidence type="ECO:0000259" key="9">
    <source>
        <dbReference type="PROSITE" id="PS51918"/>
    </source>
</evidence>
<dbReference type="Gene3D" id="3.80.30.20">
    <property type="entry name" value="tm_1862 like domain"/>
    <property type="match status" value="1"/>
</dbReference>
<dbReference type="SFLD" id="SFLDG01123">
    <property type="entry name" value="methyltransferase_(Class_B)"/>
    <property type="match status" value="1"/>
</dbReference>
<evidence type="ECO:0000256" key="7">
    <source>
        <dbReference type="ARBA" id="ARBA00023014"/>
    </source>
</evidence>
<dbReference type="SFLD" id="SFLDG01082">
    <property type="entry name" value="B12-binding_domain_containing"/>
    <property type="match status" value="1"/>
</dbReference>
<gene>
    <name evidence="10" type="ORF">GCM10023321_81630</name>
</gene>
<dbReference type="RefSeq" id="WP_185060766.1">
    <property type="nucleotide sequence ID" value="NZ_BAABJP010000065.1"/>
</dbReference>
<dbReference type="PANTHER" id="PTHR43409">
    <property type="entry name" value="ANAEROBIC MAGNESIUM-PROTOPORPHYRIN IX MONOMETHYL ESTER CYCLASE-RELATED"/>
    <property type="match status" value="1"/>
</dbReference>
<dbReference type="Pfam" id="PF04055">
    <property type="entry name" value="Radical_SAM"/>
    <property type="match status" value="1"/>
</dbReference>
<dbReference type="SMART" id="SM00729">
    <property type="entry name" value="Elp3"/>
    <property type="match status" value="1"/>
</dbReference>
<dbReference type="InterPro" id="IPR058240">
    <property type="entry name" value="rSAM_sf"/>
</dbReference>
<keyword evidence="11" id="KW-1185">Reference proteome</keyword>
<evidence type="ECO:0000313" key="10">
    <source>
        <dbReference type="EMBL" id="GAA5175485.1"/>
    </source>
</evidence>
<dbReference type="InterPro" id="IPR051198">
    <property type="entry name" value="BchE-like"/>
</dbReference>
<evidence type="ECO:0000256" key="3">
    <source>
        <dbReference type="ARBA" id="ARBA00022679"/>
    </source>
</evidence>
<dbReference type="InterPro" id="IPR006638">
    <property type="entry name" value="Elp3/MiaA/NifB-like_rSAM"/>
</dbReference>
<dbReference type="Pfam" id="PF02310">
    <property type="entry name" value="B12-binding"/>
    <property type="match status" value="1"/>
</dbReference>
<dbReference type="SFLD" id="SFLDS00029">
    <property type="entry name" value="Radical_SAM"/>
    <property type="match status" value="1"/>
</dbReference>
<dbReference type="PROSITE" id="PS51918">
    <property type="entry name" value="RADICAL_SAM"/>
    <property type="match status" value="1"/>
</dbReference>
<reference evidence="11" key="1">
    <citation type="journal article" date="2019" name="Int. J. Syst. Evol. Microbiol.">
        <title>The Global Catalogue of Microorganisms (GCM) 10K type strain sequencing project: providing services to taxonomists for standard genome sequencing and annotation.</title>
        <authorList>
            <consortium name="The Broad Institute Genomics Platform"/>
            <consortium name="The Broad Institute Genome Sequencing Center for Infectious Disease"/>
            <person name="Wu L."/>
            <person name="Ma J."/>
        </authorList>
    </citation>
    <scope>NUCLEOTIDE SEQUENCE [LARGE SCALE GENOMIC DNA]</scope>
    <source>
        <strain evidence="11">JCM 18303</strain>
    </source>
</reference>
<proteinExistence type="predicted"/>